<dbReference type="InterPro" id="IPR029056">
    <property type="entry name" value="Ribokinase-like"/>
</dbReference>
<feature type="domain" description="Carbohydrate kinase PfkB" evidence="4">
    <location>
        <begin position="43"/>
        <end position="302"/>
    </location>
</feature>
<reference evidence="5 6" key="1">
    <citation type="journal article" date="2016" name="Nat. Commun.">
        <title>Thousands of microbial genomes shed light on interconnected biogeochemical processes in an aquifer system.</title>
        <authorList>
            <person name="Anantharaman K."/>
            <person name="Brown C.T."/>
            <person name="Hug L.A."/>
            <person name="Sharon I."/>
            <person name="Castelle C.J."/>
            <person name="Probst A.J."/>
            <person name="Thomas B.C."/>
            <person name="Singh A."/>
            <person name="Wilkins M.J."/>
            <person name="Karaoz U."/>
            <person name="Brodie E.L."/>
            <person name="Williams K.H."/>
            <person name="Hubbard S.S."/>
            <person name="Banfield J.F."/>
        </authorList>
    </citation>
    <scope>NUCLEOTIDE SEQUENCE [LARGE SCALE GENOMIC DNA]</scope>
</reference>
<dbReference type="InterPro" id="IPR052700">
    <property type="entry name" value="Carb_kinase_PfkB-like"/>
</dbReference>
<dbReference type="InterPro" id="IPR011611">
    <property type="entry name" value="PfkB_dom"/>
</dbReference>
<gene>
    <name evidence="5" type="ORF">A3E36_02560</name>
</gene>
<evidence type="ECO:0000313" key="6">
    <source>
        <dbReference type="Proteomes" id="UP000177941"/>
    </source>
</evidence>
<dbReference type="EMBL" id="MHHS01000002">
    <property type="protein sequence ID" value="OGY37924.1"/>
    <property type="molecule type" value="Genomic_DNA"/>
</dbReference>
<keyword evidence="3" id="KW-0418">Kinase</keyword>
<evidence type="ECO:0000256" key="2">
    <source>
        <dbReference type="ARBA" id="ARBA00022679"/>
    </source>
</evidence>
<proteinExistence type="inferred from homology"/>
<dbReference type="PANTHER" id="PTHR43320">
    <property type="entry name" value="SUGAR KINASE"/>
    <property type="match status" value="1"/>
</dbReference>
<dbReference type="GO" id="GO:0016301">
    <property type="term" value="F:kinase activity"/>
    <property type="evidence" value="ECO:0007669"/>
    <property type="project" value="UniProtKB-KW"/>
</dbReference>
<protein>
    <recommendedName>
        <fullName evidence="4">Carbohydrate kinase PfkB domain-containing protein</fullName>
    </recommendedName>
</protein>
<accession>A0A1G1XD68</accession>
<dbReference type="PANTHER" id="PTHR43320:SF3">
    <property type="entry name" value="CARBOHYDRATE KINASE PFKB DOMAIN-CONTAINING PROTEIN"/>
    <property type="match status" value="1"/>
</dbReference>
<dbReference type="Gene3D" id="3.40.1190.20">
    <property type="match status" value="1"/>
</dbReference>
<comment type="similarity">
    <text evidence="1">Belongs to the carbohydrate kinase PfkB family.</text>
</comment>
<evidence type="ECO:0000259" key="4">
    <source>
        <dbReference type="Pfam" id="PF00294"/>
    </source>
</evidence>
<sequence length="328" mass="35462">MDVIAVGDTTEDIFLGMHDASLQCDIDGANCKLCLDYADKIAVESKVDISAVGNAANHAIGIARLGLSSGLYTIVGKDDEGEKTKTILEQNGVDSSFVVFDEEHGTNLSIVINFRTERTILVYHEPRTYQLPDVSPAKWMYLTSASGNGVKDLHAQTVQFLDAHPETKLAFNPGTHQIHLGKEELLPVLTKTNLLFVNREEAAQVLEIETRDIKTLASGFHQLGIATVIITDGPDGAYASDGRNIYFLAIYPEPVVERTGAGDAFGSGVLGALIHGKSIVDAMQWGNANSTSVVQYIGAREGLLERPAIEHMIKEHADVSPRVVATYS</sequence>
<evidence type="ECO:0000256" key="1">
    <source>
        <dbReference type="ARBA" id="ARBA00010688"/>
    </source>
</evidence>
<evidence type="ECO:0000256" key="3">
    <source>
        <dbReference type="ARBA" id="ARBA00022777"/>
    </source>
</evidence>
<dbReference type="Proteomes" id="UP000177941">
    <property type="component" value="Unassembled WGS sequence"/>
</dbReference>
<dbReference type="AlphaFoldDB" id="A0A1G1XD68"/>
<name>A0A1G1XD68_9BACT</name>
<keyword evidence="2" id="KW-0808">Transferase</keyword>
<organism evidence="5 6">
    <name type="scientific">Candidatus Andersenbacteria bacterium RIFCSPHIGHO2_12_FULL_45_11b</name>
    <dbReference type="NCBI Taxonomy" id="1797282"/>
    <lineage>
        <taxon>Bacteria</taxon>
        <taxon>Candidatus Anderseniibacteriota</taxon>
    </lineage>
</organism>
<dbReference type="SUPFAM" id="SSF53613">
    <property type="entry name" value="Ribokinase-like"/>
    <property type="match status" value="1"/>
</dbReference>
<evidence type="ECO:0000313" key="5">
    <source>
        <dbReference type="EMBL" id="OGY37924.1"/>
    </source>
</evidence>
<comment type="caution">
    <text evidence="5">The sequence shown here is derived from an EMBL/GenBank/DDBJ whole genome shotgun (WGS) entry which is preliminary data.</text>
</comment>
<dbReference type="Pfam" id="PF00294">
    <property type="entry name" value="PfkB"/>
    <property type="match status" value="1"/>
</dbReference>